<dbReference type="Proteomes" id="UP001062846">
    <property type="component" value="Chromosome 3"/>
</dbReference>
<comment type="caution">
    <text evidence="1">The sequence shown here is derived from an EMBL/GenBank/DDBJ whole genome shotgun (WGS) entry which is preliminary data.</text>
</comment>
<gene>
    <name evidence="1" type="ORF">RHMOL_Rhmol03G0053100</name>
</gene>
<reference evidence="1" key="1">
    <citation type="submission" date="2022-02" db="EMBL/GenBank/DDBJ databases">
        <title>Plant Genome Project.</title>
        <authorList>
            <person name="Zhang R.-G."/>
        </authorList>
    </citation>
    <scope>NUCLEOTIDE SEQUENCE</scope>
    <source>
        <strain evidence="1">AT1</strain>
    </source>
</reference>
<accession>A0ACC0PD74</accession>
<organism evidence="1 2">
    <name type="scientific">Rhododendron molle</name>
    <name type="common">Chinese azalea</name>
    <name type="synonym">Azalea mollis</name>
    <dbReference type="NCBI Taxonomy" id="49168"/>
    <lineage>
        <taxon>Eukaryota</taxon>
        <taxon>Viridiplantae</taxon>
        <taxon>Streptophyta</taxon>
        <taxon>Embryophyta</taxon>
        <taxon>Tracheophyta</taxon>
        <taxon>Spermatophyta</taxon>
        <taxon>Magnoliopsida</taxon>
        <taxon>eudicotyledons</taxon>
        <taxon>Gunneridae</taxon>
        <taxon>Pentapetalae</taxon>
        <taxon>asterids</taxon>
        <taxon>Ericales</taxon>
        <taxon>Ericaceae</taxon>
        <taxon>Ericoideae</taxon>
        <taxon>Rhodoreae</taxon>
        <taxon>Rhododendron</taxon>
    </lineage>
</organism>
<dbReference type="EMBL" id="CM046390">
    <property type="protein sequence ID" value="KAI8562677.1"/>
    <property type="molecule type" value="Genomic_DNA"/>
</dbReference>
<protein>
    <submittedName>
        <fullName evidence="1">Uncharacterized protein</fullName>
    </submittedName>
</protein>
<name>A0ACC0PD74_RHOML</name>
<sequence length="56" mass="5996">MAEILALRDGLVLAKAENVKNLEIEVDALGVVQLIGDHQTTNHPLGNLFYLIAGPS</sequence>
<proteinExistence type="predicted"/>
<keyword evidence="2" id="KW-1185">Reference proteome</keyword>
<evidence type="ECO:0000313" key="1">
    <source>
        <dbReference type="EMBL" id="KAI8562677.1"/>
    </source>
</evidence>
<evidence type="ECO:0000313" key="2">
    <source>
        <dbReference type="Proteomes" id="UP001062846"/>
    </source>
</evidence>